<proteinExistence type="predicted"/>
<dbReference type="EMBL" id="QSFP01000036">
    <property type="protein sequence ID" value="RHA62590.1"/>
    <property type="molecule type" value="Genomic_DNA"/>
</dbReference>
<sequence length="79" mass="9434">MEPQMEAMLERLKSVENMEQMINLEDEIAKALGHGFLKGDFKYEYLMHMKESVEQIETERREVLEIGTAEKEKRPSRFR</sequence>
<dbReference type="RefSeq" id="WP_118412573.1">
    <property type="nucleotide sequence ID" value="NZ_QRPI01000005.1"/>
</dbReference>
<organism evidence="1 2">
    <name type="scientific">Roseburia intestinalis</name>
    <dbReference type="NCBI Taxonomy" id="166486"/>
    <lineage>
        <taxon>Bacteria</taxon>
        <taxon>Bacillati</taxon>
        <taxon>Bacillota</taxon>
        <taxon>Clostridia</taxon>
        <taxon>Lachnospirales</taxon>
        <taxon>Lachnospiraceae</taxon>
        <taxon>Roseburia</taxon>
    </lineage>
</organism>
<accession>A0A3R6A147</accession>
<comment type="caution">
    <text evidence="1">The sequence shown here is derived from an EMBL/GenBank/DDBJ whole genome shotgun (WGS) entry which is preliminary data.</text>
</comment>
<reference evidence="1 2" key="1">
    <citation type="submission" date="2018-08" db="EMBL/GenBank/DDBJ databases">
        <title>A genome reference for cultivated species of the human gut microbiota.</title>
        <authorList>
            <person name="Zou Y."/>
            <person name="Xue W."/>
            <person name="Luo G."/>
        </authorList>
    </citation>
    <scope>NUCLEOTIDE SEQUENCE [LARGE SCALE GENOMIC DNA]</scope>
    <source>
        <strain evidence="1 2">AM43-11</strain>
    </source>
</reference>
<dbReference type="AlphaFoldDB" id="A0A3R6A147"/>
<evidence type="ECO:0000313" key="2">
    <source>
        <dbReference type="Proteomes" id="UP000284465"/>
    </source>
</evidence>
<evidence type="ECO:0000313" key="1">
    <source>
        <dbReference type="EMBL" id="RHA62590.1"/>
    </source>
</evidence>
<name>A0A3R6A147_9FIRM</name>
<protein>
    <submittedName>
        <fullName evidence="1">Uncharacterized protein</fullName>
    </submittedName>
</protein>
<dbReference type="Proteomes" id="UP000284465">
    <property type="component" value="Unassembled WGS sequence"/>
</dbReference>
<gene>
    <name evidence="1" type="ORF">DW927_18645</name>
</gene>